<dbReference type="Proteomes" id="UP000278756">
    <property type="component" value="Chromosome 2"/>
</dbReference>
<organism evidence="9 10">
    <name type="scientific">Asticcacaulis excentricus</name>
    <dbReference type="NCBI Taxonomy" id="78587"/>
    <lineage>
        <taxon>Bacteria</taxon>
        <taxon>Pseudomonadati</taxon>
        <taxon>Pseudomonadota</taxon>
        <taxon>Alphaproteobacteria</taxon>
        <taxon>Caulobacterales</taxon>
        <taxon>Caulobacteraceae</taxon>
        <taxon>Asticcacaulis</taxon>
    </lineage>
</organism>
<comment type="similarity">
    <text evidence="7">Belongs to the PINc/VapC protein family.</text>
</comment>
<dbReference type="InterPro" id="IPR050556">
    <property type="entry name" value="Type_II_TA_system_RNase"/>
</dbReference>
<dbReference type="PANTHER" id="PTHR33653">
    <property type="entry name" value="RIBONUCLEASE VAPC2"/>
    <property type="match status" value="1"/>
</dbReference>
<proteinExistence type="inferred from homology"/>
<evidence type="ECO:0000313" key="10">
    <source>
        <dbReference type="Proteomes" id="UP000278756"/>
    </source>
</evidence>
<evidence type="ECO:0000256" key="5">
    <source>
        <dbReference type="ARBA" id="ARBA00022801"/>
    </source>
</evidence>
<name>A0A3G9G316_9CAUL</name>
<feature type="domain" description="PIN" evidence="8">
    <location>
        <begin position="2"/>
        <end position="117"/>
    </location>
</feature>
<dbReference type="GO" id="GO:0046872">
    <property type="term" value="F:metal ion binding"/>
    <property type="evidence" value="ECO:0007669"/>
    <property type="project" value="UniProtKB-KW"/>
</dbReference>
<gene>
    <name evidence="9" type="ORF">EM6_2322</name>
</gene>
<evidence type="ECO:0000256" key="2">
    <source>
        <dbReference type="ARBA" id="ARBA00022649"/>
    </source>
</evidence>
<keyword evidence="3" id="KW-0540">Nuclease</keyword>
<evidence type="ECO:0000259" key="8">
    <source>
        <dbReference type="Pfam" id="PF01850"/>
    </source>
</evidence>
<dbReference type="SUPFAM" id="SSF88723">
    <property type="entry name" value="PIN domain-like"/>
    <property type="match status" value="1"/>
</dbReference>
<evidence type="ECO:0000256" key="7">
    <source>
        <dbReference type="ARBA" id="ARBA00038093"/>
    </source>
</evidence>
<sequence length="165" mass="18369">MYLLDTPIVMELRKAKAGDTDPGLTRWASGIGRQHLFLSVLSLLEMETSVAAAEKRDAESGRLLRLWLDEQVPRAFENHILPIDAAVARRRAALHMSDSRDALMAATAAVHGLTLVTPSPAAFKAGKVKTFNPFGYTPEEADTFADWREASRSGPQWFRNLFVRF</sequence>
<evidence type="ECO:0000256" key="1">
    <source>
        <dbReference type="ARBA" id="ARBA00001946"/>
    </source>
</evidence>
<dbReference type="RefSeq" id="WP_126423237.1">
    <property type="nucleotide sequence ID" value="NZ_AP018828.1"/>
</dbReference>
<dbReference type="InterPro" id="IPR002716">
    <property type="entry name" value="PIN_dom"/>
</dbReference>
<protein>
    <submittedName>
        <fullName evidence="9">Plasmid stability-like protein</fullName>
    </submittedName>
</protein>
<dbReference type="EMBL" id="AP018828">
    <property type="protein sequence ID" value="BBF81720.1"/>
    <property type="molecule type" value="Genomic_DNA"/>
</dbReference>
<dbReference type="GO" id="GO:0016787">
    <property type="term" value="F:hydrolase activity"/>
    <property type="evidence" value="ECO:0007669"/>
    <property type="project" value="UniProtKB-KW"/>
</dbReference>
<dbReference type="AlphaFoldDB" id="A0A3G9G316"/>
<dbReference type="OrthoDB" id="7188375at2"/>
<keyword evidence="2" id="KW-1277">Toxin-antitoxin system</keyword>
<evidence type="ECO:0000313" key="9">
    <source>
        <dbReference type="EMBL" id="BBF81720.1"/>
    </source>
</evidence>
<dbReference type="InterPro" id="IPR029060">
    <property type="entry name" value="PIN-like_dom_sf"/>
</dbReference>
<dbReference type="Gene3D" id="3.40.50.1010">
    <property type="entry name" value="5'-nuclease"/>
    <property type="match status" value="1"/>
</dbReference>
<reference evidence="10" key="2">
    <citation type="journal article" date="2017" name="Plant Physiol. Biochem.">
        <title>Differential oxidative and antioxidative response of duckweed Lemna minor toward plant growth promoting/inhibiting bacteria.</title>
        <authorList>
            <person name="Ishizawa H."/>
            <person name="Kuroda M."/>
            <person name="Morikawa M."/>
            <person name="Ike M."/>
        </authorList>
    </citation>
    <scope>NUCLEOTIDE SEQUENCE [LARGE SCALE GENOMIC DNA]</scope>
    <source>
        <strain evidence="10">M6</strain>
    </source>
</reference>
<evidence type="ECO:0000256" key="3">
    <source>
        <dbReference type="ARBA" id="ARBA00022722"/>
    </source>
</evidence>
<keyword evidence="4" id="KW-0479">Metal-binding</keyword>
<dbReference type="Pfam" id="PF01850">
    <property type="entry name" value="PIN"/>
    <property type="match status" value="1"/>
</dbReference>
<accession>A0A3G9G316</accession>
<keyword evidence="6" id="KW-0460">Magnesium</keyword>
<dbReference type="GO" id="GO:0004518">
    <property type="term" value="F:nuclease activity"/>
    <property type="evidence" value="ECO:0007669"/>
    <property type="project" value="UniProtKB-KW"/>
</dbReference>
<keyword evidence="5" id="KW-0378">Hydrolase</keyword>
<dbReference type="PANTHER" id="PTHR33653:SF1">
    <property type="entry name" value="RIBONUCLEASE VAPC2"/>
    <property type="match status" value="1"/>
</dbReference>
<evidence type="ECO:0000256" key="4">
    <source>
        <dbReference type="ARBA" id="ARBA00022723"/>
    </source>
</evidence>
<comment type="cofactor">
    <cofactor evidence="1">
        <name>Mg(2+)</name>
        <dbReference type="ChEBI" id="CHEBI:18420"/>
    </cofactor>
</comment>
<evidence type="ECO:0000256" key="6">
    <source>
        <dbReference type="ARBA" id="ARBA00022842"/>
    </source>
</evidence>
<reference evidence="10" key="1">
    <citation type="journal article" date="2017" name="Biotechnol. Biofuels">
        <title>Evaluation of environmental bacterial communities as a factor affecting the growth of duckweed Lemna minor.</title>
        <authorList>
            <person name="Ishizawa H."/>
            <person name="Kuroda M."/>
            <person name="Morikawa M."/>
            <person name="Ike M."/>
        </authorList>
    </citation>
    <scope>NUCLEOTIDE SEQUENCE [LARGE SCALE GENOMIC DNA]</scope>
    <source>
        <strain evidence="10">M6</strain>
    </source>
</reference>